<keyword evidence="2" id="KW-0964">Secreted</keyword>
<feature type="region of interest" description="Disordered" evidence="3">
    <location>
        <begin position="419"/>
        <end position="443"/>
    </location>
</feature>
<dbReference type="PANTHER" id="PTHR38340">
    <property type="entry name" value="S-LAYER PROTEIN"/>
    <property type="match status" value="1"/>
</dbReference>
<keyword evidence="5" id="KW-0378">Hydrolase</keyword>
<dbReference type="AlphaFoldDB" id="A0A6J4TGR7"/>
<organism evidence="5">
    <name type="scientific">uncultured Solirubrobacteraceae bacterium</name>
    <dbReference type="NCBI Taxonomy" id="1162706"/>
    <lineage>
        <taxon>Bacteria</taxon>
        <taxon>Bacillati</taxon>
        <taxon>Actinomycetota</taxon>
        <taxon>Thermoleophilia</taxon>
        <taxon>Solirubrobacterales</taxon>
        <taxon>Solirubrobacteraceae</taxon>
        <taxon>environmental samples</taxon>
    </lineage>
</organism>
<evidence type="ECO:0000256" key="3">
    <source>
        <dbReference type="SAM" id="MobiDB-lite"/>
    </source>
</evidence>
<dbReference type="Pfam" id="PF00353">
    <property type="entry name" value="HemolysinCabind"/>
    <property type="match status" value="5"/>
</dbReference>
<comment type="subcellular location">
    <subcellularLocation>
        <location evidence="1">Secreted</location>
    </subcellularLocation>
</comment>
<dbReference type="InterPro" id="IPR001343">
    <property type="entry name" value="Hemolysn_Ca-bd"/>
</dbReference>
<name>A0A6J4TGR7_9ACTN</name>
<dbReference type="PROSITE" id="PS00330">
    <property type="entry name" value="HEMOLYSIN_CALCIUM"/>
    <property type="match status" value="1"/>
</dbReference>
<sequence length="643" mass="65483">MVPQFHRAGRARSFALAVIVTTGMAAWVAPTASAAAVNSNGFLAAGGETNNLTVTQGLSGSTTTVTYSDAGNQIDASGVLCVQNGTGPGNSVTCSVPSGFGSIVITLLDNDDQTTFVNLTDIVVNQRGGTGDDVLRGTQLSVTASGGEGNDVLFAATRSDSTLAQDSLSGGPGDDVLNSSTSREGSALMDGGTGADRMLGGPGEDFVVYFDRARDLTITLDDQANDGETGEGDNLLGSIDLIFGGLANDSITGREGNETLIGDEGNDLLDGGAGEDTLDGGGGADVYRGGDGIDSADVIGTTQGRSFALDLSVTLDDIANDGAAGEGDNVGSDVEDVATDAANDTLVGTAGFNVLNGRGGNDTVDGGAGNDVLRGGPGNDTILARDGFADRVDCGLDTDTAIVDTLDVLGGNCERVDRADVGNANNAGNPGNPGPVTATDDAPPKVTLTAPAPDATIAANTPTTLSATASDDLQVRQVLFMVGERVVCTATAAPYTCRYQPRGEDVGRNTLLAVAVDGKGQTSFATRSVTVPRFTATKLSAATTPRTDASAPYRFTTTGKLTLPASVTSSLGCRGVVAVQIKAGSKTISTRRINLSKGCTYRSQVTFRLPRRLNPRSLRIQATFAGNTVVARKQSPRTSVRLR</sequence>
<dbReference type="GO" id="GO:0004035">
    <property type="term" value="F:alkaline phosphatase activity"/>
    <property type="evidence" value="ECO:0007669"/>
    <property type="project" value="UniProtKB-EC"/>
</dbReference>
<evidence type="ECO:0000256" key="4">
    <source>
        <dbReference type="SAM" id="SignalP"/>
    </source>
</evidence>
<dbReference type="SUPFAM" id="SSF51120">
    <property type="entry name" value="beta-Roll"/>
    <property type="match status" value="3"/>
</dbReference>
<evidence type="ECO:0000256" key="2">
    <source>
        <dbReference type="ARBA" id="ARBA00022525"/>
    </source>
</evidence>
<gene>
    <name evidence="5" type="ORF">AVDCRST_MAG53-3453</name>
</gene>
<dbReference type="EC" id="3.1.3.1" evidence="5"/>
<dbReference type="InterPro" id="IPR018511">
    <property type="entry name" value="Hemolysin-typ_Ca-bd_CS"/>
</dbReference>
<feature type="chain" id="PRO_5027083663" evidence="4">
    <location>
        <begin position="35"/>
        <end position="643"/>
    </location>
</feature>
<dbReference type="InterPro" id="IPR013783">
    <property type="entry name" value="Ig-like_fold"/>
</dbReference>
<evidence type="ECO:0000313" key="5">
    <source>
        <dbReference type="EMBL" id="CAA9522953.1"/>
    </source>
</evidence>
<dbReference type="InterPro" id="IPR011049">
    <property type="entry name" value="Serralysin-like_metalloprot_C"/>
</dbReference>
<reference evidence="5" key="1">
    <citation type="submission" date="2020-02" db="EMBL/GenBank/DDBJ databases">
        <authorList>
            <person name="Meier V. D."/>
        </authorList>
    </citation>
    <scope>NUCLEOTIDE SEQUENCE</scope>
    <source>
        <strain evidence="5">AVDCRST_MAG53</strain>
    </source>
</reference>
<dbReference type="EMBL" id="CADCVR010000106">
    <property type="protein sequence ID" value="CAA9522953.1"/>
    <property type="molecule type" value="Genomic_DNA"/>
</dbReference>
<dbReference type="InterPro" id="IPR050557">
    <property type="entry name" value="RTX_toxin/Mannuronan_C5-epim"/>
</dbReference>
<dbReference type="GO" id="GO:0005576">
    <property type="term" value="C:extracellular region"/>
    <property type="evidence" value="ECO:0007669"/>
    <property type="project" value="UniProtKB-SubCell"/>
</dbReference>
<dbReference type="GO" id="GO:0005975">
    <property type="term" value="P:carbohydrate metabolic process"/>
    <property type="evidence" value="ECO:0007669"/>
    <property type="project" value="UniProtKB-ARBA"/>
</dbReference>
<dbReference type="Pfam" id="PF17957">
    <property type="entry name" value="Big_7"/>
    <property type="match status" value="1"/>
</dbReference>
<dbReference type="GO" id="GO:0005509">
    <property type="term" value="F:calcium ion binding"/>
    <property type="evidence" value="ECO:0007669"/>
    <property type="project" value="InterPro"/>
</dbReference>
<feature type="region of interest" description="Disordered" evidence="3">
    <location>
        <begin position="163"/>
        <end position="196"/>
    </location>
</feature>
<dbReference type="PANTHER" id="PTHR38340:SF1">
    <property type="entry name" value="S-LAYER PROTEIN"/>
    <property type="match status" value="1"/>
</dbReference>
<evidence type="ECO:0000256" key="1">
    <source>
        <dbReference type="ARBA" id="ARBA00004613"/>
    </source>
</evidence>
<feature type="signal peptide" evidence="4">
    <location>
        <begin position="1"/>
        <end position="34"/>
    </location>
</feature>
<dbReference type="PRINTS" id="PR00313">
    <property type="entry name" value="CABNDNGRPT"/>
</dbReference>
<protein>
    <submittedName>
        <fullName evidence="5">Alkaline phosphatase</fullName>
        <ecNumber evidence="5">3.1.3.1</ecNumber>
    </submittedName>
</protein>
<dbReference type="Gene3D" id="2.150.10.10">
    <property type="entry name" value="Serralysin-like metalloprotease, C-terminal"/>
    <property type="match status" value="3"/>
</dbReference>
<proteinExistence type="predicted"/>
<keyword evidence="4" id="KW-0732">Signal</keyword>
<dbReference type="Gene3D" id="2.60.40.10">
    <property type="entry name" value="Immunoglobulins"/>
    <property type="match status" value="1"/>
</dbReference>
<accession>A0A6J4TGR7</accession>